<dbReference type="RefSeq" id="WP_343992909.1">
    <property type="nucleotide sequence ID" value="NZ_BAAANB010000021.1"/>
</dbReference>
<comment type="caution">
    <text evidence="6">The sequence shown here is derived from an EMBL/GenBank/DDBJ whole genome shotgun (WGS) entry which is preliminary data.</text>
</comment>
<dbReference type="Gene3D" id="3.40.50.1980">
    <property type="entry name" value="Nitrogenase molybdenum iron protein domain"/>
    <property type="match status" value="2"/>
</dbReference>
<dbReference type="InterPro" id="IPR006127">
    <property type="entry name" value="ZnuA-like"/>
</dbReference>
<dbReference type="PANTHER" id="PTHR42953:SF3">
    <property type="entry name" value="HIGH-AFFINITY ZINC UPTAKE SYSTEM PROTEIN ZNUA"/>
    <property type="match status" value="1"/>
</dbReference>
<feature type="signal peptide" evidence="5">
    <location>
        <begin position="1"/>
        <end position="27"/>
    </location>
</feature>
<keyword evidence="3 5" id="KW-0732">Signal</keyword>
<dbReference type="PROSITE" id="PS51257">
    <property type="entry name" value="PROKAR_LIPOPROTEIN"/>
    <property type="match status" value="1"/>
</dbReference>
<evidence type="ECO:0000256" key="3">
    <source>
        <dbReference type="ARBA" id="ARBA00022729"/>
    </source>
</evidence>
<dbReference type="InterPro" id="IPR006129">
    <property type="entry name" value="AdhesinB"/>
</dbReference>
<dbReference type="EMBL" id="BAAANB010000021">
    <property type="protein sequence ID" value="GAA2037026.1"/>
    <property type="molecule type" value="Genomic_DNA"/>
</dbReference>
<keyword evidence="2 4" id="KW-0813">Transport</keyword>
<dbReference type="InterPro" id="IPR050492">
    <property type="entry name" value="Bact_metal-bind_prot9"/>
</dbReference>
<dbReference type="PRINTS" id="PR00691">
    <property type="entry name" value="ADHESINB"/>
</dbReference>
<gene>
    <name evidence="6" type="ORF">GCM10009740_30790</name>
</gene>
<evidence type="ECO:0000256" key="4">
    <source>
        <dbReference type="RuleBase" id="RU003512"/>
    </source>
</evidence>
<protein>
    <submittedName>
        <fullName evidence="6">Zinc ABC transporter substrate-binding protein</fullName>
    </submittedName>
</protein>
<accession>A0ABN2UIA2</accession>
<dbReference type="Proteomes" id="UP001501285">
    <property type="component" value="Unassembled WGS sequence"/>
</dbReference>
<dbReference type="InterPro" id="IPR006128">
    <property type="entry name" value="Lipoprotein_PsaA-like"/>
</dbReference>
<evidence type="ECO:0000313" key="7">
    <source>
        <dbReference type="Proteomes" id="UP001501285"/>
    </source>
</evidence>
<sequence length="327" mass="33710">MPPSPARQLRSGLAVLLAATALVMATAACGTQPGGGSGSGSPSDPEQAVVTSFYPLQFAVEQITGGAVPVTVLTKPGTEPHDLELAPQDVARMSKARLVVYADGFQPAVDEAIAEVQPTSVLDVADAADLSLTLAEESGHDGGSTQEHDAHDHAGSDPHFWLDPQRYAAVAKVIGARLGKDDPARAAAYGRNTSAFVAKLTALDGQLRSGLTSCRARVLVTSHAAFGYLAQRYGLQQHGITGISPDAEPSGAGLKQISDLVRSQGVTTIYQETLVEPHFAQTVAGSTGASVATLDPLEGITSASAGGDYFEVMRSNLHALQKGLGCS</sequence>
<feature type="chain" id="PRO_5047277405" evidence="5">
    <location>
        <begin position="28"/>
        <end position="327"/>
    </location>
</feature>
<dbReference type="PANTHER" id="PTHR42953">
    <property type="entry name" value="HIGH-AFFINITY ZINC UPTAKE SYSTEM PROTEIN ZNUA-RELATED"/>
    <property type="match status" value="1"/>
</dbReference>
<evidence type="ECO:0000256" key="1">
    <source>
        <dbReference type="ARBA" id="ARBA00011028"/>
    </source>
</evidence>
<reference evidence="6 7" key="1">
    <citation type="journal article" date="2019" name="Int. J. Syst. Evol. Microbiol.">
        <title>The Global Catalogue of Microorganisms (GCM) 10K type strain sequencing project: providing services to taxonomists for standard genome sequencing and annotation.</title>
        <authorList>
            <consortium name="The Broad Institute Genomics Platform"/>
            <consortium name="The Broad Institute Genome Sequencing Center for Infectious Disease"/>
            <person name="Wu L."/>
            <person name="Ma J."/>
        </authorList>
    </citation>
    <scope>NUCLEOTIDE SEQUENCE [LARGE SCALE GENOMIC DNA]</scope>
    <source>
        <strain evidence="6 7">JCM 14283</strain>
    </source>
</reference>
<evidence type="ECO:0000313" key="6">
    <source>
        <dbReference type="EMBL" id="GAA2037026.1"/>
    </source>
</evidence>
<evidence type="ECO:0000256" key="2">
    <source>
        <dbReference type="ARBA" id="ARBA00022448"/>
    </source>
</evidence>
<name>A0ABN2UIA2_9MICO</name>
<keyword evidence="7" id="KW-1185">Reference proteome</keyword>
<proteinExistence type="inferred from homology"/>
<dbReference type="PRINTS" id="PR00690">
    <property type="entry name" value="ADHESNFAMILY"/>
</dbReference>
<evidence type="ECO:0000256" key="5">
    <source>
        <dbReference type="SAM" id="SignalP"/>
    </source>
</evidence>
<dbReference type="Pfam" id="PF01297">
    <property type="entry name" value="ZnuA"/>
    <property type="match status" value="1"/>
</dbReference>
<dbReference type="SUPFAM" id="SSF53807">
    <property type="entry name" value="Helical backbone' metal receptor"/>
    <property type="match status" value="1"/>
</dbReference>
<organism evidence="6 7">
    <name type="scientific">Terrabacter terrae</name>
    <dbReference type="NCBI Taxonomy" id="318434"/>
    <lineage>
        <taxon>Bacteria</taxon>
        <taxon>Bacillati</taxon>
        <taxon>Actinomycetota</taxon>
        <taxon>Actinomycetes</taxon>
        <taxon>Micrococcales</taxon>
        <taxon>Intrasporangiaceae</taxon>
        <taxon>Terrabacter</taxon>
    </lineage>
</organism>
<comment type="similarity">
    <text evidence="1 4">Belongs to the bacterial solute-binding protein 9 family.</text>
</comment>